<evidence type="ECO:0000313" key="3">
    <source>
        <dbReference type="Proteomes" id="UP000184206"/>
    </source>
</evidence>
<reference evidence="2 3" key="1">
    <citation type="submission" date="2016-11" db="EMBL/GenBank/DDBJ databases">
        <authorList>
            <person name="Jaros S."/>
            <person name="Januszkiewicz K."/>
            <person name="Wedrychowicz H."/>
        </authorList>
    </citation>
    <scope>NUCLEOTIDE SEQUENCE [LARGE SCALE GENOMIC DNA]</scope>
    <source>
        <strain evidence="2 3">DSM 16010</strain>
    </source>
</reference>
<accession>A0A1M7G4P8</accession>
<protein>
    <submittedName>
        <fullName evidence="2">Peptidase family M23</fullName>
    </submittedName>
</protein>
<dbReference type="Proteomes" id="UP000184206">
    <property type="component" value="Unassembled WGS sequence"/>
</dbReference>
<dbReference type="PANTHER" id="PTHR21666">
    <property type="entry name" value="PEPTIDASE-RELATED"/>
    <property type="match status" value="1"/>
</dbReference>
<dbReference type="InterPro" id="IPR016047">
    <property type="entry name" value="M23ase_b-sheet_dom"/>
</dbReference>
<evidence type="ECO:0000313" key="2">
    <source>
        <dbReference type="EMBL" id="SHM11058.1"/>
    </source>
</evidence>
<proteinExistence type="predicted"/>
<gene>
    <name evidence="2" type="ORF">SAMN02745189_01571</name>
</gene>
<dbReference type="Pfam" id="PF01551">
    <property type="entry name" value="Peptidase_M23"/>
    <property type="match status" value="1"/>
</dbReference>
<dbReference type="Gene3D" id="2.30.30.40">
    <property type="entry name" value="SH3 Domains"/>
    <property type="match status" value="1"/>
</dbReference>
<evidence type="ECO:0000259" key="1">
    <source>
        <dbReference type="SMART" id="SM00287"/>
    </source>
</evidence>
<sequence>MNPIDYLVSKGFRITSDPSKYKSGIWGKRDYTVNGYNHDGYCGGHHRAYDLSKHHLAPVPSVCDGTVTAGTKAYGNFGGTVVIANEDLDIQVIYGHLSRKLPVRTGQKVKAGQTIGHQSNTNHQGVQMNSHLHIQFQKYGYIENERDFVCSGIDPLNLVLSDVWLKRGKFVTDRNINIRRFPNKNAGRSGVLPAGSTVAFDRYYASGGHWWLRFRHKGAVRFIAAGRRVDGKSFGKTGLWGKAVFNK</sequence>
<feature type="domain" description="SH3b" evidence="1">
    <location>
        <begin position="166"/>
        <end position="232"/>
    </location>
</feature>
<dbReference type="AlphaFoldDB" id="A0A1M7G4P8"/>
<organism evidence="2 3">
    <name type="scientific">Lacicoccus alkaliphilus DSM 16010</name>
    <dbReference type="NCBI Taxonomy" id="1123231"/>
    <lineage>
        <taxon>Bacteria</taxon>
        <taxon>Bacillati</taxon>
        <taxon>Bacillota</taxon>
        <taxon>Bacilli</taxon>
        <taxon>Bacillales</taxon>
        <taxon>Salinicoccaceae</taxon>
        <taxon>Lacicoccus</taxon>
    </lineage>
</organism>
<dbReference type="CDD" id="cd12797">
    <property type="entry name" value="M23_peptidase"/>
    <property type="match status" value="1"/>
</dbReference>
<dbReference type="PANTHER" id="PTHR21666:SF270">
    <property type="entry name" value="MUREIN HYDROLASE ACTIVATOR ENVC"/>
    <property type="match status" value="1"/>
</dbReference>
<dbReference type="RefSeq" id="WP_072710022.1">
    <property type="nucleotide sequence ID" value="NZ_FRCF01000005.1"/>
</dbReference>
<dbReference type="InterPro" id="IPR050570">
    <property type="entry name" value="Cell_wall_metabolism_enzyme"/>
</dbReference>
<dbReference type="SMART" id="SM00287">
    <property type="entry name" value="SH3b"/>
    <property type="match status" value="1"/>
</dbReference>
<dbReference type="InterPro" id="IPR003646">
    <property type="entry name" value="SH3-like_bac-type"/>
</dbReference>
<dbReference type="Gene3D" id="2.70.70.10">
    <property type="entry name" value="Glucose Permease (Domain IIA)"/>
    <property type="match status" value="1"/>
</dbReference>
<dbReference type="OrthoDB" id="9809488at2"/>
<keyword evidence="3" id="KW-1185">Reference proteome</keyword>
<dbReference type="InterPro" id="IPR011055">
    <property type="entry name" value="Dup_hybrid_motif"/>
</dbReference>
<dbReference type="STRING" id="1123231.SAMN02745189_01571"/>
<name>A0A1M7G4P8_9BACL</name>
<dbReference type="GO" id="GO:0004222">
    <property type="term" value="F:metalloendopeptidase activity"/>
    <property type="evidence" value="ECO:0007669"/>
    <property type="project" value="TreeGrafter"/>
</dbReference>
<dbReference type="EMBL" id="FRCF01000005">
    <property type="protein sequence ID" value="SHM11058.1"/>
    <property type="molecule type" value="Genomic_DNA"/>
</dbReference>
<dbReference type="SUPFAM" id="SSF51261">
    <property type="entry name" value="Duplicated hybrid motif"/>
    <property type="match status" value="1"/>
</dbReference>